<reference evidence="1" key="1">
    <citation type="submission" date="2014-11" db="EMBL/GenBank/DDBJ databases">
        <authorList>
            <person name="Amaro Gonzalez C."/>
        </authorList>
    </citation>
    <scope>NUCLEOTIDE SEQUENCE</scope>
</reference>
<dbReference type="EMBL" id="GBXM01096165">
    <property type="protein sequence ID" value="JAH12412.1"/>
    <property type="molecule type" value="Transcribed_RNA"/>
</dbReference>
<accession>A0A0E9Q7B2</accession>
<proteinExistence type="predicted"/>
<reference evidence="1" key="2">
    <citation type="journal article" date="2015" name="Fish Shellfish Immunol.">
        <title>Early steps in the European eel (Anguilla anguilla)-Vibrio vulnificus interaction in the gills: Role of the RtxA13 toxin.</title>
        <authorList>
            <person name="Callol A."/>
            <person name="Pajuelo D."/>
            <person name="Ebbesson L."/>
            <person name="Teles M."/>
            <person name="MacKenzie S."/>
            <person name="Amaro C."/>
        </authorList>
    </citation>
    <scope>NUCLEOTIDE SEQUENCE</scope>
</reference>
<sequence length="37" mass="4022">MLLHLTEGHDPSELGIMSADNHTSFTGLLFALRLLGL</sequence>
<name>A0A0E9Q7B2_ANGAN</name>
<dbReference type="AlphaFoldDB" id="A0A0E9Q7B2"/>
<protein>
    <submittedName>
        <fullName evidence="1">Uncharacterized protein</fullName>
    </submittedName>
</protein>
<evidence type="ECO:0000313" key="1">
    <source>
        <dbReference type="EMBL" id="JAH12412.1"/>
    </source>
</evidence>
<organism evidence="1">
    <name type="scientific">Anguilla anguilla</name>
    <name type="common">European freshwater eel</name>
    <name type="synonym">Muraena anguilla</name>
    <dbReference type="NCBI Taxonomy" id="7936"/>
    <lineage>
        <taxon>Eukaryota</taxon>
        <taxon>Metazoa</taxon>
        <taxon>Chordata</taxon>
        <taxon>Craniata</taxon>
        <taxon>Vertebrata</taxon>
        <taxon>Euteleostomi</taxon>
        <taxon>Actinopterygii</taxon>
        <taxon>Neopterygii</taxon>
        <taxon>Teleostei</taxon>
        <taxon>Anguilliformes</taxon>
        <taxon>Anguillidae</taxon>
        <taxon>Anguilla</taxon>
    </lineage>
</organism>